<protein>
    <submittedName>
        <fullName evidence="2">Uncharacterized protein</fullName>
    </submittedName>
</protein>
<dbReference type="Proteomes" id="UP000518752">
    <property type="component" value="Unassembled WGS sequence"/>
</dbReference>
<dbReference type="OrthoDB" id="2590867at2759"/>
<proteinExistence type="predicted"/>
<feature type="compositionally biased region" description="Low complexity" evidence="1">
    <location>
        <begin position="70"/>
        <end position="81"/>
    </location>
</feature>
<evidence type="ECO:0000256" key="1">
    <source>
        <dbReference type="SAM" id="MobiDB-lite"/>
    </source>
</evidence>
<sequence length="127" mass="13331">MSNVGNKIKGAASTFHGIGESIRGTALGAVDTIAHDKEGEMKNDAIGQKGKLEAEQGMQRMRMSGHPIQATTTAPGAPSAGISDYPKHHRDDEVFNDSQARAVYQGTESQQMADTPRNAPPSANAGV</sequence>
<evidence type="ECO:0000313" key="2">
    <source>
        <dbReference type="EMBL" id="KAF5392425.1"/>
    </source>
</evidence>
<keyword evidence="3" id="KW-1185">Reference proteome</keyword>
<accession>A0A8H5HZS1</accession>
<evidence type="ECO:0000313" key="3">
    <source>
        <dbReference type="Proteomes" id="UP000518752"/>
    </source>
</evidence>
<reference evidence="2 3" key="1">
    <citation type="journal article" date="2020" name="ISME J.">
        <title>Uncovering the hidden diversity of litter-decomposition mechanisms in mushroom-forming fungi.</title>
        <authorList>
            <person name="Floudas D."/>
            <person name="Bentzer J."/>
            <person name="Ahren D."/>
            <person name="Johansson T."/>
            <person name="Persson P."/>
            <person name="Tunlid A."/>
        </authorList>
    </citation>
    <scope>NUCLEOTIDE SEQUENCE [LARGE SCALE GENOMIC DNA]</scope>
    <source>
        <strain evidence="2 3">CBS 406.79</strain>
    </source>
</reference>
<gene>
    <name evidence="2" type="ORF">D9757_002294</name>
</gene>
<dbReference type="EMBL" id="JAACJN010000005">
    <property type="protein sequence ID" value="KAF5392425.1"/>
    <property type="molecule type" value="Genomic_DNA"/>
</dbReference>
<comment type="caution">
    <text evidence="2">The sequence shown here is derived from an EMBL/GenBank/DDBJ whole genome shotgun (WGS) entry which is preliminary data.</text>
</comment>
<feature type="region of interest" description="Disordered" evidence="1">
    <location>
        <begin position="64"/>
        <end position="127"/>
    </location>
</feature>
<organism evidence="2 3">
    <name type="scientific">Collybiopsis confluens</name>
    <dbReference type="NCBI Taxonomy" id="2823264"/>
    <lineage>
        <taxon>Eukaryota</taxon>
        <taxon>Fungi</taxon>
        <taxon>Dikarya</taxon>
        <taxon>Basidiomycota</taxon>
        <taxon>Agaricomycotina</taxon>
        <taxon>Agaricomycetes</taxon>
        <taxon>Agaricomycetidae</taxon>
        <taxon>Agaricales</taxon>
        <taxon>Marasmiineae</taxon>
        <taxon>Omphalotaceae</taxon>
        <taxon>Collybiopsis</taxon>
    </lineage>
</organism>
<dbReference type="AlphaFoldDB" id="A0A8H5HZS1"/>
<name>A0A8H5HZS1_9AGAR</name>